<comment type="caution">
    <text evidence="1">The sequence shown here is derived from an EMBL/GenBank/DDBJ whole genome shotgun (WGS) entry which is preliminary data.</text>
</comment>
<proteinExistence type="predicted"/>
<evidence type="ECO:0000313" key="2">
    <source>
        <dbReference type="Proteomes" id="UP001596135"/>
    </source>
</evidence>
<keyword evidence="2" id="KW-1185">Reference proteome</keyword>
<protein>
    <submittedName>
        <fullName evidence="1">DUF1800 domain-containing protein</fullName>
    </submittedName>
</protein>
<dbReference type="Proteomes" id="UP001596135">
    <property type="component" value="Unassembled WGS sequence"/>
</dbReference>
<evidence type="ECO:0000313" key="1">
    <source>
        <dbReference type="EMBL" id="MFC6041526.1"/>
    </source>
</evidence>
<dbReference type="RefSeq" id="WP_379149260.1">
    <property type="nucleotide sequence ID" value="NZ_JBHSRJ010000001.1"/>
</dbReference>
<dbReference type="EMBL" id="JBHSRJ010000001">
    <property type="protein sequence ID" value="MFC6041526.1"/>
    <property type="molecule type" value="Genomic_DNA"/>
</dbReference>
<accession>A0ABW1LDY7</accession>
<dbReference type="Pfam" id="PF08811">
    <property type="entry name" value="DUF1800"/>
    <property type="match status" value="1"/>
</dbReference>
<organism evidence="1 2">
    <name type="scientific">Nocardioides hankookensis</name>
    <dbReference type="NCBI Taxonomy" id="443157"/>
    <lineage>
        <taxon>Bacteria</taxon>
        <taxon>Bacillati</taxon>
        <taxon>Actinomycetota</taxon>
        <taxon>Actinomycetes</taxon>
        <taxon>Propionibacteriales</taxon>
        <taxon>Nocardioidaceae</taxon>
        <taxon>Nocardioides</taxon>
    </lineage>
</organism>
<name>A0ABW1LDY7_9ACTN</name>
<sequence length="511" mass="57546">MTTEQITDASSRRHALAATLDRKVSYRPGRYPRTEVLREPARHLVNRFSYGISPQLAAEVRAAGGHLAWFDKQLATAYDGSADNLCDWWPDLHRESLDLWNRTSGGVRGGWEVMWDYGNRVMMRRMVSPRQVLEVMTEFWENHFHVATNADNIFVYRISYGDVIRQHALGRFEDLLKGASTHPAMLMFLGNAGSTKAHPNENQGRELLELHTVGLGNYTEEDVKNSARILTGHRADLYKTWDPYYSAQDHWTGPVQVMGFSHPNAEADGQAVTDAYLSYLAHHPATARRIATKLVKAFVSDTVPASLVDRLAATYLAHDTAIPPVLQALVRSPEFKSSVDKKVRDGDEDVLATYRVLGVGVKKPRSDASAANQVYWQTASLGLAPLTWPRPDGQPVDNASWSSPTRALASMTFHWDMINGWWPGDAVSFPRPRSWMPTNRSRTRPMLFRDLVDHMSRRLLQRPSTADLLKACCQAAGLRPDAPIRRGAELFEDAWPRVVATILDSPTFYQR</sequence>
<gene>
    <name evidence="1" type="ORF">ACFPYL_00470</name>
</gene>
<reference evidence="2" key="1">
    <citation type="journal article" date="2019" name="Int. J. Syst. Evol. Microbiol.">
        <title>The Global Catalogue of Microorganisms (GCM) 10K type strain sequencing project: providing services to taxonomists for standard genome sequencing and annotation.</title>
        <authorList>
            <consortium name="The Broad Institute Genomics Platform"/>
            <consortium name="The Broad Institute Genome Sequencing Center for Infectious Disease"/>
            <person name="Wu L."/>
            <person name="Ma J."/>
        </authorList>
    </citation>
    <scope>NUCLEOTIDE SEQUENCE [LARGE SCALE GENOMIC DNA]</scope>
    <source>
        <strain evidence="2">CCUG 54522</strain>
    </source>
</reference>
<dbReference type="InterPro" id="IPR014917">
    <property type="entry name" value="DUF1800"/>
</dbReference>